<dbReference type="Gene3D" id="2.60.120.10">
    <property type="entry name" value="Jelly Rolls"/>
    <property type="match status" value="1"/>
</dbReference>
<gene>
    <name evidence="2" type="ORF">LEM8419_03448</name>
</gene>
<keyword evidence="3" id="KW-1185">Reference proteome</keyword>
<dbReference type="Pfam" id="PF13545">
    <property type="entry name" value="HTH_Crp_2"/>
    <property type="match status" value="1"/>
</dbReference>
<dbReference type="InterPro" id="IPR012318">
    <property type="entry name" value="HTH_CRP"/>
</dbReference>
<evidence type="ECO:0000313" key="3">
    <source>
        <dbReference type="Proteomes" id="UP000837803"/>
    </source>
</evidence>
<evidence type="ECO:0000259" key="1">
    <source>
        <dbReference type="SMART" id="SM00419"/>
    </source>
</evidence>
<dbReference type="SUPFAM" id="SSF46785">
    <property type="entry name" value="Winged helix' DNA-binding domain"/>
    <property type="match status" value="1"/>
</dbReference>
<evidence type="ECO:0000313" key="2">
    <source>
        <dbReference type="EMBL" id="CAH1002574.1"/>
    </source>
</evidence>
<dbReference type="Proteomes" id="UP000837803">
    <property type="component" value="Unassembled WGS sequence"/>
</dbReference>
<comment type="caution">
    <text evidence="2">The sequence shown here is derived from an EMBL/GenBank/DDBJ whole genome shotgun (WGS) entry which is preliminary data.</text>
</comment>
<dbReference type="EMBL" id="CAKLPZ010000006">
    <property type="protein sequence ID" value="CAH1002574.1"/>
    <property type="molecule type" value="Genomic_DNA"/>
</dbReference>
<dbReference type="InterPro" id="IPR036390">
    <property type="entry name" value="WH_DNA-bd_sf"/>
</dbReference>
<sequence>MPLYKRWKKFVMRTCDQRLRELIHTIGQVTFNQLDEGLVGYVQKRAELSSDLTIQTTHKEIADELHVSREAISRLLKILEQRGGVMLGRNRVQLLKTPYTNRIRRK</sequence>
<proteinExistence type="predicted"/>
<protein>
    <recommendedName>
        <fullName evidence="1">HTH crp-type domain-containing protein</fullName>
    </recommendedName>
</protein>
<reference evidence="2" key="1">
    <citation type="submission" date="2021-12" db="EMBL/GenBank/DDBJ databases">
        <authorList>
            <person name="Rodrigo-Torres L."/>
            <person name="Arahal R. D."/>
            <person name="Lucena T."/>
        </authorList>
    </citation>
    <scope>NUCLEOTIDE SEQUENCE</scope>
    <source>
        <strain evidence="2">CECT 8419</strain>
    </source>
</reference>
<accession>A0ABM9B5A1</accession>
<feature type="domain" description="HTH crp-type" evidence="1">
    <location>
        <begin position="48"/>
        <end position="96"/>
    </location>
</feature>
<name>A0ABM9B5A1_9BACT</name>
<dbReference type="InterPro" id="IPR014710">
    <property type="entry name" value="RmlC-like_jellyroll"/>
</dbReference>
<organism evidence="2 3">
    <name type="scientific">Neolewinella maritima</name>
    <dbReference type="NCBI Taxonomy" id="1383882"/>
    <lineage>
        <taxon>Bacteria</taxon>
        <taxon>Pseudomonadati</taxon>
        <taxon>Bacteroidota</taxon>
        <taxon>Saprospiria</taxon>
        <taxon>Saprospirales</taxon>
        <taxon>Lewinellaceae</taxon>
        <taxon>Neolewinella</taxon>
    </lineage>
</organism>
<dbReference type="SMART" id="SM00419">
    <property type="entry name" value="HTH_CRP"/>
    <property type="match status" value="1"/>
</dbReference>